<evidence type="ECO:0000313" key="8">
    <source>
        <dbReference type="EMBL" id="PWN25050.1"/>
    </source>
</evidence>
<dbReference type="OrthoDB" id="272245at2759"/>
<evidence type="ECO:0000256" key="5">
    <source>
        <dbReference type="ARBA" id="ARBA00022835"/>
    </source>
</evidence>
<dbReference type="EMBL" id="KZ819677">
    <property type="protein sequence ID" value="PWN25050.1"/>
    <property type="molecule type" value="Genomic_DNA"/>
</dbReference>
<comment type="similarity">
    <text evidence="3">Belongs to the RNase PH family.</text>
</comment>
<dbReference type="GO" id="GO:0034476">
    <property type="term" value="P:U5 snRNA 3'-end processing"/>
    <property type="evidence" value="ECO:0007669"/>
    <property type="project" value="TreeGrafter"/>
</dbReference>
<dbReference type="GO" id="GO:0000176">
    <property type="term" value="C:nuclear exosome (RNase complex)"/>
    <property type="evidence" value="ECO:0007669"/>
    <property type="project" value="TreeGrafter"/>
</dbReference>
<comment type="subcellular location">
    <subcellularLocation>
        <location evidence="1">Cytoplasm</location>
    </subcellularLocation>
    <subcellularLocation>
        <location evidence="2">Nucleus</location>
        <location evidence="2">Nucleolus</location>
    </subcellularLocation>
</comment>
<accession>A0A316UIK9</accession>
<dbReference type="RefSeq" id="XP_025359662.1">
    <property type="nucleotide sequence ID" value="XM_025506951.1"/>
</dbReference>
<dbReference type="GO" id="GO:0071035">
    <property type="term" value="P:nuclear polyadenylation-dependent rRNA catabolic process"/>
    <property type="evidence" value="ECO:0007669"/>
    <property type="project" value="TreeGrafter"/>
</dbReference>
<name>A0A316UIK9_9BASI</name>
<evidence type="ECO:0000256" key="7">
    <source>
        <dbReference type="SAM" id="MobiDB-lite"/>
    </source>
</evidence>
<organism evidence="8 9">
    <name type="scientific">Jaminaea rosea</name>
    <dbReference type="NCBI Taxonomy" id="1569628"/>
    <lineage>
        <taxon>Eukaryota</taxon>
        <taxon>Fungi</taxon>
        <taxon>Dikarya</taxon>
        <taxon>Basidiomycota</taxon>
        <taxon>Ustilaginomycotina</taxon>
        <taxon>Exobasidiomycetes</taxon>
        <taxon>Microstromatales</taxon>
        <taxon>Microstromatales incertae sedis</taxon>
        <taxon>Jaminaea</taxon>
    </lineage>
</organism>
<dbReference type="GO" id="GO:0000177">
    <property type="term" value="C:cytoplasmic exosome (RNase complex)"/>
    <property type="evidence" value="ECO:0007669"/>
    <property type="project" value="TreeGrafter"/>
</dbReference>
<dbReference type="PANTHER" id="PTHR11097">
    <property type="entry name" value="EXOSOME COMPLEX EXONUCLEASE RIBOSOMAL RNA PROCESSING PROTEIN"/>
    <property type="match status" value="1"/>
</dbReference>
<dbReference type="Proteomes" id="UP000245884">
    <property type="component" value="Unassembled WGS sequence"/>
</dbReference>
<gene>
    <name evidence="8" type="ORF">BDZ90DRAFT_234273</name>
</gene>
<dbReference type="InterPro" id="IPR020568">
    <property type="entry name" value="Ribosomal_Su5_D2-typ_SF"/>
</dbReference>
<dbReference type="GO" id="GO:0071028">
    <property type="term" value="P:nuclear mRNA surveillance"/>
    <property type="evidence" value="ECO:0007669"/>
    <property type="project" value="TreeGrafter"/>
</dbReference>
<feature type="non-terminal residue" evidence="8">
    <location>
        <position position="1"/>
    </location>
</feature>
<feature type="compositionally biased region" description="Acidic residues" evidence="7">
    <location>
        <begin position="74"/>
        <end position="83"/>
    </location>
</feature>
<dbReference type="PANTHER" id="PTHR11097:SF8">
    <property type="entry name" value="EXOSOME COMPLEX COMPONENT RRP42"/>
    <property type="match status" value="1"/>
</dbReference>
<dbReference type="GO" id="GO:0005730">
    <property type="term" value="C:nucleolus"/>
    <property type="evidence" value="ECO:0007669"/>
    <property type="project" value="UniProtKB-SubCell"/>
</dbReference>
<evidence type="ECO:0000256" key="1">
    <source>
        <dbReference type="ARBA" id="ARBA00004496"/>
    </source>
</evidence>
<evidence type="ECO:0000256" key="6">
    <source>
        <dbReference type="ARBA" id="ARBA00042523"/>
    </source>
</evidence>
<feature type="region of interest" description="Disordered" evidence="7">
    <location>
        <begin position="74"/>
        <end position="93"/>
    </location>
</feature>
<dbReference type="GeneID" id="37028774"/>
<dbReference type="GO" id="GO:0034473">
    <property type="term" value="P:U1 snRNA 3'-end processing"/>
    <property type="evidence" value="ECO:0007669"/>
    <property type="project" value="TreeGrafter"/>
</dbReference>
<dbReference type="AlphaFoldDB" id="A0A316UIK9"/>
<dbReference type="GO" id="GO:0000467">
    <property type="term" value="P:exonucleolytic trimming to generate mature 3'-end of 5.8S rRNA from tricistronic rRNA transcript (SSU-rRNA, 5.8S rRNA, LSU-rRNA)"/>
    <property type="evidence" value="ECO:0007669"/>
    <property type="project" value="TreeGrafter"/>
</dbReference>
<evidence type="ECO:0000256" key="2">
    <source>
        <dbReference type="ARBA" id="ARBA00004604"/>
    </source>
</evidence>
<dbReference type="GO" id="GO:0035925">
    <property type="term" value="F:mRNA 3'-UTR AU-rich region binding"/>
    <property type="evidence" value="ECO:0007669"/>
    <property type="project" value="TreeGrafter"/>
</dbReference>
<keyword evidence="5" id="KW-0271">Exosome</keyword>
<dbReference type="STRING" id="1569628.A0A316UIK9"/>
<dbReference type="Gene3D" id="3.30.230.70">
    <property type="entry name" value="GHMP Kinase, N-terminal domain"/>
    <property type="match status" value="1"/>
</dbReference>
<keyword evidence="4" id="KW-0963">Cytoplasm</keyword>
<proteinExistence type="inferred from homology"/>
<feature type="region of interest" description="Disordered" evidence="7">
    <location>
        <begin position="18"/>
        <end position="57"/>
    </location>
</feature>
<dbReference type="GO" id="GO:0016075">
    <property type="term" value="P:rRNA catabolic process"/>
    <property type="evidence" value="ECO:0007669"/>
    <property type="project" value="TreeGrafter"/>
</dbReference>
<reference evidence="8 9" key="1">
    <citation type="journal article" date="2018" name="Mol. Biol. Evol.">
        <title>Broad Genomic Sampling Reveals a Smut Pathogenic Ancestry of the Fungal Clade Ustilaginomycotina.</title>
        <authorList>
            <person name="Kijpornyongpan T."/>
            <person name="Mondo S.J."/>
            <person name="Barry K."/>
            <person name="Sandor L."/>
            <person name="Lee J."/>
            <person name="Lipzen A."/>
            <person name="Pangilinan J."/>
            <person name="LaButti K."/>
            <person name="Hainaut M."/>
            <person name="Henrissat B."/>
            <person name="Grigoriev I.V."/>
            <person name="Spatafora J.W."/>
            <person name="Aime M.C."/>
        </authorList>
    </citation>
    <scope>NUCLEOTIDE SEQUENCE [LARGE SCALE GENOMIC DNA]</scope>
    <source>
        <strain evidence="8 9">MCA 5214</strain>
    </source>
</reference>
<evidence type="ECO:0000256" key="4">
    <source>
        <dbReference type="ARBA" id="ARBA00022490"/>
    </source>
</evidence>
<sequence length="402" mass="42176">MSPPLSLSQSSFLLSSLLSTPPHRQDQRPLLSARPFLLSPPSDDEDQEGESRISIGQTSVSVRLTTSVLRSADYAEDTAEESESSAADMAGGGSAGSVWSVDVRTSPGCEVPVLNGGNSSKTGCLELDASLETLQHLVHSHLTAAFGRPERLGQFIILPPSHPSSARPLRGATHWALGVDVLVHSMAGGNVYDAAWAALCAALWRVRLPRTKEIAYARAPGKGAGDGDATMEEVGIASLKGKASASRAVDFELVDGSGRGVPLEGREDVGTGITLGMLPNGSHLLDPTLEEALCLPSSRQLFLVASHAPPRILITHLLPSLLNLTAGEASNSGGDNGDAALRLPMPPTGAREGITWETGGWGSPSWSRVREAIQVGAQMATQLGGALRGELEKEEREAEGRR</sequence>
<dbReference type="GO" id="GO:0071038">
    <property type="term" value="P:TRAMP-dependent tRNA surveillance pathway"/>
    <property type="evidence" value="ECO:0007669"/>
    <property type="project" value="TreeGrafter"/>
</dbReference>
<dbReference type="InterPro" id="IPR050590">
    <property type="entry name" value="Exosome_comp_Rrp42_subfam"/>
</dbReference>
<keyword evidence="9" id="KW-1185">Reference proteome</keyword>
<evidence type="ECO:0000256" key="3">
    <source>
        <dbReference type="ARBA" id="ARBA00006678"/>
    </source>
</evidence>
<protein>
    <recommendedName>
        <fullName evidence="6">Ribosomal RNA-processing protein 42</fullName>
    </recommendedName>
</protein>
<dbReference type="InterPro" id="IPR027408">
    <property type="entry name" value="PNPase/RNase_PH_dom_sf"/>
</dbReference>
<dbReference type="SUPFAM" id="SSF54211">
    <property type="entry name" value="Ribosomal protein S5 domain 2-like"/>
    <property type="match status" value="1"/>
</dbReference>
<evidence type="ECO:0000313" key="9">
    <source>
        <dbReference type="Proteomes" id="UP000245884"/>
    </source>
</evidence>
<dbReference type="GO" id="GO:0034475">
    <property type="term" value="P:U4 snRNA 3'-end processing"/>
    <property type="evidence" value="ECO:0007669"/>
    <property type="project" value="TreeGrafter"/>
</dbReference>